<dbReference type="InterPro" id="IPR052021">
    <property type="entry name" value="Type-I_RS_S_subunit"/>
</dbReference>
<dbReference type="Pfam" id="PF01420">
    <property type="entry name" value="Methylase_S"/>
    <property type="match status" value="1"/>
</dbReference>
<gene>
    <name evidence="5" type="ORF">ARTHRO_30620</name>
</gene>
<name>A0A9P1NYP9_9CYAN</name>
<evidence type="ECO:0000256" key="3">
    <source>
        <dbReference type="ARBA" id="ARBA00023125"/>
    </source>
</evidence>
<evidence type="ECO:0000313" key="6">
    <source>
        <dbReference type="Proteomes" id="UP000032946"/>
    </source>
</evidence>
<feature type="domain" description="Type I restriction modification DNA specificity" evidence="4">
    <location>
        <begin position="13"/>
        <end position="99"/>
    </location>
</feature>
<proteinExistence type="inferred from homology"/>
<dbReference type="Proteomes" id="UP000032946">
    <property type="component" value="Chromosome"/>
</dbReference>
<dbReference type="RefSeq" id="WP_006625473.1">
    <property type="nucleotide sequence ID" value="NZ_FO818640.1"/>
</dbReference>
<dbReference type="InterPro" id="IPR000055">
    <property type="entry name" value="Restrct_endonuc_typeI_TRD"/>
</dbReference>
<evidence type="ECO:0000256" key="1">
    <source>
        <dbReference type="ARBA" id="ARBA00010923"/>
    </source>
</evidence>
<dbReference type="Gene3D" id="1.10.287.1120">
    <property type="entry name" value="Bipartite methylase S protein"/>
    <property type="match status" value="1"/>
</dbReference>
<evidence type="ECO:0000313" key="5">
    <source>
        <dbReference type="EMBL" id="CDM95352.1"/>
    </source>
</evidence>
<dbReference type="GO" id="GO:0009307">
    <property type="term" value="P:DNA restriction-modification system"/>
    <property type="evidence" value="ECO:0007669"/>
    <property type="project" value="UniProtKB-KW"/>
</dbReference>
<dbReference type="GO" id="GO:0003677">
    <property type="term" value="F:DNA binding"/>
    <property type="evidence" value="ECO:0007669"/>
    <property type="project" value="UniProtKB-KW"/>
</dbReference>
<evidence type="ECO:0000256" key="2">
    <source>
        <dbReference type="ARBA" id="ARBA00022747"/>
    </source>
</evidence>
<dbReference type="InterPro" id="IPR044946">
    <property type="entry name" value="Restrct_endonuc_typeI_TRD_sf"/>
</dbReference>
<sequence>MCLTHPTGTAGSLLNQNAIIIRSKNFSQETQFFLYNSLKKPEYINHIEKIFRGNANQANITVKELLEFTVAIPPLAEQKAIASVLSYMDKEIAALEKRRAKTEWIKKGMMQELLTGRKRLIVNDI</sequence>
<accession>A0A9P1NYP9</accession>
<keyword evidence="6" id="KW-1185">Reference proteome</keyword>
<evidence type="ECO:0000259" key="4">
    <source>
        <dbReference type="Pfam" id="PF01420"/>
    </source>
</evidence>
<dbReference type="Gene3D" id="3.90.220.20">
    <property type="entry name" value="DNA methylase specificity domains"/>
    <property type="match status" value="1"/>
</dbReference>
<dbReference type="AlphaFoldDB" id="A0A9P1NYP9"/>
<comment type="similarity">
    <text evidence="1">Belongs to the type-I restriction system S methylase family.</text>
</comment>
<keyword evidence="2" id="KW-0680">Restriction system</keyword>
<protein>
    <submittedName>
        <fullName evidence="5">Type I restriction-modification enzyme S subunit</fullName>
    </submittedName>
</protein>
<dbReference type="SUPFAM" id="SSF116734">
    <property type="entry name" value="DNA methylase specificity domain"/>
    <property type="match status" value="1"/>
</dbReference>
<keyword evidence="3" id="KW-0238">DNA-binding</keyword>
<dbReference type="PANTHER" id="PTHR30408:SF12">
    <property type="entry name" value="TYPE I RESTRICTION ENZYME MJAVIII SPECIFICITY SUBUNIT"/>
    <property type="match status" value="1"/>
</dbReference>
<organism evidence="5 6">
    <name type="scientific">Limnospira indica PCC 8005</name>
    <dbReference type="NCBI Taxonomy" id="376219"/>
    <lineage>
        <taxon>Bacteria</taxon>
        <taxon>Bacillati</taxon>
        <taxon>Cyanobacteriota</taxon>
        <taxon>Cyanophyceae</taxon>
        <taxon>Oscillatoriophycideae</taxon>
        <taxon>Oscillatoriales</taxon>
        <taxon>Sirenicapillariaceae</taxon>
        <taxon>Limnospira</taxon>
    </lineage>
</organism>
<dbReference type="PANTHER" id="PTHR30408">
    <property type="entry name" value="TYPE-1 RESTRICTION ENZYME ECOKI SPECIFICITY PROTEIN"/>
    <property type="match status" value="1"/>
</dbReference>
<reference evidence="5 6" key="1">
    <citation type="submission" date="2014-02" db="EMBL/GenBank/DDBJ databases">
        <authorList>
            <person name="Genoscope - CEA"/>
        </authorList>
    </citation>
    <scope>NUCLEOTIDE SEQUENCE [LARGE SCALE GENOMIC DNA]</scope>
    <source>
        <strain evidence="5 6">PCC 8005</strain>
    </source>
</reference>
<dbReference type="EMBL" id="FO818640">
    <property type="protein sequence ID" value="CDM95352.1"/>
    <property type="molecule type" value="Genomic_DNA"/>
</dbReference>